<dbReference type="InterPro" id="IPR027417">
    <property type="entry name" value="P-loop_NTPase"/>
</dbReference>
<sequence>MQDEVERARSALFSLDPGCARAEWVRYGMAAKQAGLSFDDFHSWSAQAPNYRGECDCRKAWASFGDGAVKTATLYHAARSSGWQPGKGESLGSQLARTLNVHPPVCRDGSSLRRQRNSLASTFDSYPPADATHPYIVAKRGTADGLRVVPIDDPLTINGHRVAGCLAVPVRSLDGALLTIQYIPAPGGGKKLNAPGASFDEGMLVLGEVVPDGRAYVCEGIGTAWAVLRADPGAAAVVAFGAGRFRIVALALRRRYPLASIVLLPDRGKEAEAQAIAREVRGAWVEMPADKPLNYDANDYEAEHDSDTLKRLLAVVKTPPMRYRLQAGEELLTAAPLRWLVRGVLPAEGLGALYGPSGSGKSFLALDLCAAIAAGAPAWFGHRVSAAPVTYCALEGERGMGKRARAWSTHYRQPLSGRLRFITQGIDLRQHTDTSDLAAAVHAAGGHDGLLVIDTLNRAAPGADENASKDMGQLIEACKDLQRRIGGLVLLVHHTGKDGTKGLRGHSSLYAALDAAIEVTRADNRREWFVAKSKDDEDGERHAFLLRVMELDCDEHGDPVTSCVVTADEGVAKVCRVKVPQGGNQRIALDALAQPLRESKVFGQGDAPPGQPCLKLEEAVVIVAGGLTCDPKRKTERARQAIAGLVTRGIYGVKDGWLWRR</sequence>
<keyword evidence="3" id="KW-1185">Reference proteome</keyword>
<dbReference type="AlphaFoldDB" id="A0A5M8AQX1"/>
<organism evidence="2 3">
    <name type="scientific">Cupriavidus cauae</name>
    <dbReference type="NCBI Taxonomy" id="2608999"/>
    <lineage>
        <taxon>Bacteria</taxon>
        <taxon>Pseudomonadati</taxon>
        <taxon>Pseudomonadota</taxon>
        <taxon>Betaproteobacteria</taxon>
        <taxon>Burkholderiales</taxon>
        <taxon>Burkholderiaceae</taxon>
        <taxon>Cupriavidus</taxon>
    </lineage>
</organism>
<dbReference type="Gene3D" id="3.40.50.300">
    <property type="entry name" value="P-loop containing nucleotide triphosphate hydrolases"/>
    <property type="match status" value="1"/>
</dbReference>
<gene>
    <name evidence="2" type="ORF">F1599_11330</name>
</gene>
<evidence type="ECO:0000313" key="2">
    <source>
        <dbReference type="EMBL" id="KAA6124495.1"/>
    </source>
</evidence>
<dbReference type="Pfam" id="PF08707">
    <property type="entry name" value="PriCT_2"/>
    <property type="match status" value="1"/>
</dbReference>
<dbReference type="InterPro" id="IPR014819">
    <property type="entry name" value="PriCT_2"/>
</dbReference>
<dbReference type="SMART" id="SM00382">
    <property type="entry name" value="AAA"/>
    <property type="match status" value="1"/>
</dbReference>
<evidence type="ECO:0000259" key="1">
    <source>
        <dbReference type="SMART" id="SM00382"/>
    </source>
</evidence>
<dbReference type="InterPro" id="IPR003593">
    <property type="entry name" value="AAA+_ATPase"/>
</dbReference>
<proteinExistence type="predicted"/>
<protein>
    <submittedName>
        <fullName evidence="2">AAA family ATPase</fullName>
    </submittedName>
</protein>
<feature type="domain" description="AAA+ ATPase" evidence="1">
    <location>
        <begin position="347"/>
        <end position="523"/>
    </location>
</feature>
<dbReference type="RefSeq" id="WP_150083169.1">
    <property type="nucleotide sequence ID" value="NZ_VWRN01000031.1"/>
</dbReference>
<dbReference type="SUPFAM" id="SSF52540">
    <property type="entry name" value="P-loop containing nucleoside triphosphate hydrolases"/>
    <property type="match status" value="1"/>
</dbReference>
<dbReference type="EMBL" id="VWRN01000031">
    <property type="protein sequence ID" value="KAA6124495.1"/>
    <property type="molecule type" value="Genomic_DNA"/>
</dbReference>
<evidence type="ECO:0000313" key="3">
    <source>
        <dbReference type="Proteomes" id="UP000324324"/>
    </source>
</evidence>
<accession>A0A5M8AQX1</accession>
<reference evidence="2 3" key="1">
    <citation type="submission" date="2019-09" db="EMBL/GenBank/DDBJ databases">
        <title>Isolation of a novel species in the genus Cupriavidus from patients with sepsis using whole genome sequencing.</title>
        <authorList>
            <person name="Kweon O.J."/>
            <person name="Lee M.-K."/>
        </authorList>
    </citation>
    <scope>NUCLEOTIDE SEQUENCE [LARGE SCALE GENOMIC DNA]</scope>
    <source>
        <strain evidence="2 3">MKL-01</strain>
    </source>
</reference>
<dbReference type="Proteomes" id="UP000324324">
    <property type="component" value="Unassembled WGS sequence"/>
</dbReference>
<dbReference type="Pfam" id="PF13481">
    <property type="entry name" value="AAA_25"/>
    <property type="match status" value="1"/>
</dbReference>
<comment type="caution">
    <text evidence="2">The sequence shown here is derived from an EMBL/GenBank/DDBJ whole genome shotgun (WGS) entry which is preliminary data.</text>
</comment>
<dbReference type="GO" id="GO:0016817">
    <property type="term" value="F:hydrolase activity, acting on acid anhydrides"/>
    <property type="evidence" value="ECO:0007669"/>
    <property type="project" value="InterPro"/>
</dbReference>
<name>A0A5M8AQX1_9BURK</name>